<dbReference type="EMBL" id="CP182909">
    <property type="protein sequence ID" value="XPM63010.1"/>
    <property type="molecule type" value="Genomic_DNA"/>
</dbReference>
<proteinExistence type="predicted"/>
<sequence>MAIGAGMMYRSSDSRSRVRLEFISETRDNVRVEIVGNSTRQTLSFSGNQTRRSLDVPPGNYELRFIEGGAIGFGVRVL</sequence>
<reference evidence="1 2" key="1">
    <citation type="journal article" date="2016" name="Genome Announc.">
        <title>Draft Genome Sequence of the Thermotolerant Cyanobacterium Desertifilum sp. IPPAS B-1220.</title>
        <authorList>
            <person name="Mironov K.S."/>
            <person name="Sinetova M.A."/>
            <person name="Bolatkhan K."/>
            <person name="Zayadan B.K."/>
            <person name="Ustinova V.V."/>
            <person name="Kupriyanova E.V."/>
            <person name="Skrypnik A.N."/>
            <person name="Gogoleva N.E."/>
            <person name="Gogolev Y.V."/>
            <person name="Los D.A."/>
        </authorList>
    </citation>
    <scope>NUCLEOTIDE SEQUENCE [LARGE SCALE GENOMIC DNA]</scope>
    <source>
        <strain evidence="1 2">IPPAS B-1220</strain>
    </source>
</reference>
<evidence type="ECO:0000313" key="1">
    <source>
        <dbReference type="EMBL" id="XPM63010.1"/>
    </source>
</evidence>
<protein>
    <submittedName>
        <fullName evidence="1">Uncharacterized protein</fullName>
    </submittedName>
</protein>
<organism evidence="1 2">
    <name type="scientific">Desertifilum tharense IPPAS B-1220</name>
    <dbReference type="NCBI Taxonomy" id="1781255"/>
    <lineage>
        <taxon>Bacteria</taxon>
        <taxon>Bacillati</taxon>
        <taxon>Cyanobacteriota</taxon>
        <taxon>Cyanophyceae</taxon>
        <taxon>Desertifilales</taxon>
        <taxon>Desertifilaceae</taxon>
        <taxon>Desertifilum</taxon>
    </lineage>
</organism>
<dbReference type="Proteomes" id="UP000095472">
    <property type="component" value="Chromosome"/>
</dbReference>
<keyword evidence="2" id="KW-1185">Reference proteome</keyword>
<gene>
    <name evidence="1" type="ORF">BH720_026630</name>
</gene>
<accession>A0ACD5GQA6</accession>
<name>A0ACD5GQA6_9CYAN</name>
<evidence type="ECO:0000313" key="2">
    <source>
        <dbReference type="Proteomes" id="UP000095472"/>
    </source>
</evidence>